<keyword evidence="7" id="KW-0326">Glycosidase</keyword>
<keyword evidence="11" id="KW-1185">Reference proteome</keyword>
<evidence type="ECO:0000256" key="5">
    <source>
        <dbReference type="ARBA" id="ARBA00023001"/>
    </source>
</evidence>
<dbReference type="GO" id="GO:0008810">
    <property type="term" value="F:cellulase activity"/>
    <property type="evidence" value="ECO:0007669"/>
    <property type="project" value="UniProtKB-EC"/>
</dbReference>
<organism evidence="10 11">
    <name type="scientific">Oryza sativa subsp. indica</name>
    <name type="common">Rice</name>
    <dbReference type="NCBI Taxonomy" id="39946"/>
    <lineage>
        <taxon>Eukaryota</taxon>
        <taxon>Viridiplantae</taxon>
        <taxon>Streptophyta</taxon>
        <taxon>Embryophyta</taxon>
        <taxon>Tracheophyta</taxon>
        <taxon>Spermatophyta</taxon>
        <taxon>Magnoliopsida</taxon>
        <taxon>Liliopsida</taxon>
        <taxon>Poales</taxon>
        <taxon>Poaceae</taxon>
        <taxon>BOP clade</taxon>
        <taxon>Oryzoideae</taxon>
        <taxon>Oryzeae</taxon>
        <taxon>Oryzinae</taxon>
        <taxon>Oryza</taxon>
        <taxon>Oryza sativa</taxon>
    </lineage>
</organism>
<dbReference type="PANTHER" id="PTHR22298">
    <property type="entry name" value="ENDO-1,4-BETA-GLUCANASE"/>
    <property type="match status" value="1"/>
</dbReference>
<evidence type="ECO:0000313" key="10">
    <source>
        <dbReference type="EMBL" id="EEC84930.1"/>
    </source>
</evidence>
<dbReference type="STRING" id="39946.B8BDT8"/>
<dbReference type="InterPro" id="IPR012341">
    <property type="entry name" value="6hp_glycosidase-like_sf"/>
</dbReference>
<reference evidence="10 11" key="1">
    <citation type="journal article" date="2005" name="PLoS Biol.">
        <title>The genomes of Oryza sativa: a history of duplications.</title>
        <authorList>
            <person name="Yu J."/>
            <person name="Wang J."/>
            <person name="Lin W."/>
            <person name="Li S."/>
            <person name="Li H."/>
            <person name="Zhou J."/>
            <person name="Ni P."/>
            <person name="Dong W."/>
            <person name="Hu S."/>
            <person name="Zeng C."/>
            <person name="Zhang J."/>
            <person name="Zhang Y."/>
            <person name="Li R."/>
            <person name="Xu Z."/>
            <person name="Li S."/>
            <person name="Li X."/>
            <person name="Zheng H."/>
            <person name="Cong L."/>
            <person name="Lin L."/>
            <person name="Yin J."/>
            <person name="Geng J."/>
            <person name="Li G."/>
            <person name="Shi J."/>
            <person name="Liu J."/>
            <person name="Lv H."/>
            <person name="Li J."/>
            <person name="Wang J."/>
            <person name="Deng Y."/>
            <person name="Ran L."/>
            <person name="Shi X."/>
            <person name="Wang X."/>
            <person name="Wu Q."/>
            <person name="Li C."/>
            <person name="Ren X."/>
            <person name="Wang J."/>
            <person name="Wang X."/>
            <person name="Li D."/>
            <person name="Liu D."/>
            <person name="Zhang X."/>
            <person name="Ji Z."/>
            <person name="Zhao W."/>
            <person name="Sun Y."/>
            <person name="Zhang Z."/>
            <person name="Bao J."/>
            <person name="Han Y."/>
            <person name="Dong L."/>
            <person name="Ji J."/>
            <person name="Chen P."/>
            <person name="Wu S."/>
            <person name="Liu J."/>
            <person name="Xiao Y."/>
            <person name="Bu D."/>
            <person name="Tan J."/>
            <person name="Yang L."/>
            <person name="Ye C."/>
            <person name="Zhang J."/>
            <person name="Xu J."/>
            <person name="Zhou Y."/>
            <person name="Yu Y."/>
            <person name="Zhang B."/>
            <person name="Zhuang S."/>
            <person name="Wei H."/>
            <person name="Liu B."/>
            <person name="Lei M."/>
            <person name="Yu H."/>
            <person name="Li Y."/>
            <person name="Xu H."/>
            <person name="Wei S."/>
            <person name="He X."/>
            <person name="Fang L."/>
            <person name="Zhang Z."/>
            <person name="Zhang Y."/>
            <person name="Huang X."/>
            <person name="Su Z."/>
            <person name="Tong W."/>
            <person name="Li J."/>
            <person name="Tong Z."/>
            <person name="Li S."/>
            <person name="Ye J."/>
            <person name="Wang L."/>
            <person name="Fang L."/>
            <person name="Lei T."/>
            <person name="Chen C."/>
            <person name="Chen H."/>
            <person name="Xu Z."/>
            <person name="Li H."/>
            <person name="Huang H."/>
            <person name="Zhang F."/>
            <person name="Xu H."/>
            <person name="Li N."/>
            <person name="Zhao C."/>
            <person name="Li S."/>
            <person name="Dong L."/>
            <person name="Huang Y."/>
            <person name="Li L."/>
            <person name="Xi Y."/>
            <person name="Qi Q."/>
            <person name="Li W."/>
            <person name="Zhang B."/>
            <person name="Hu W."/>
            <person name="Zhang Y."/>
            <person name="Tian X."/>
            <person name="Jiao Y."/>
            <person name="Liang X."/>
            <person name="Jin J."/>
            <person name="Gao L."/>
            <person name="Zheng W."/>
            <person name="Hao B."/>
            <person name="Liu S."/>
            <person name="Wang W."/>
            <person name="Yuan L."/>
            <person name="Cao M."/>
            <person name="McDermott J."/>
            <person name="Samudrala R."/>
            <person name="Wang J."/>
            <person name="Wong G.K."/>
            <person name="Yang H."/>
        </authorList>
    </citation>
    <scope>NUCLEOTIDE SEQUENCE [LARGE SCALE GENOMIC DNA]</scope>
    <source>
        <strain evidence="11">cv. 93-11</strain>
    </source>
</reference>
<dbReference type="Gramene" id="BGIOSGA031139-TA">
    <property type="protein sequence ID" value="BGIOSGA031139-PA"/>
    <property type="gene ID" value="BGIOSGA031139"/>
</dbReference>
<comment type="similarity">
    <text evidence="2">Belongs to the glycosyl hydrolase 9 (cellulase E) family.</text>
</comment>
<proteinExistence type="inferred from homology"/>
<keyword evidence="6" id="KW-0119">Carbohydrate metabolism</keyword>
<keyword evidence="5" id="KW-0136">Cellulose degradation</keyword>
<dbReference type="InterPro" id="IPR008928">
    <property type="entry name" value="6-hairpin_glycosidase_sf"/>
</dbReference>
<evidence type="ECO:0000256" key="7">
    <source>
        <dbReference type="ARBA" id="ARBA00023295"/>
    </source>
</evidence>
<comment type="catalytic activity">
    <reaction evidence="1">
        <text>Endohydrolysis of (1-&gt;4)-beta-D-glucosidic linkages in cellulose, lichenin and cereal beta-D-glucans.</text>
        <dbReference type="EC" id="3.2.1.4"/>
    </reaction>
</comment>
<keyword evidence="4" id="KW-0378">Hydrolase</keyword>
<sequence>MVFRDDDPAYAARLLAGARSAFEFADEHKGAYSDDPELRAGGCPFYCDFDGYQKQKALHAVAAMLAAALAIQ</sequence>
<dbReference type="Gene3D" id="1.50.10.10">
    <property type="match status" value="1"/>
</dbReference>
<evidence type="ECO:0000259" key="9">
    <source>
        <dbReference type="Pfam" id="PF00759"/>
    </source>
</evidence>
<evidence type="ECO:0000256" key="6">
    <source>
        <dbReference type="ARBA" id="ARBA00023277"/>
    </source>
</evidence>
<gene>
    <name evidence="10" type="ORF">OsI_32139</name>
</gene>
<evidence type="ECO:0000256" key="4">
    <source>
        <dbReference type="ARBA" id="ARBA00022801"/>
    </source>
</evidence>
<dbReference type="GO" id="GO:0030245">
    <property type="term" value="P:cellulose catabolic process"/>
    <property type="evidence" value="ECO:0007669"/>
    <property type="project" value="UniProtKB-KW"/>
</dbReference>
<keyword evidence="8" id="KW-0624">Polysaccharide degradation</keyword>
<dbReference type="InterPro" id="IPR001701">
    <property type="entry name" value="Glyco_hydro_9"/>
</dbReference>
<evidence type="ECO:0000256" key="1">
    <source>
        <dbReference type="ARBA" id="ARBA00000966"/>
    </source>
</evidence>
<dbReference type="SUPFAM" id="SSF48208">
    <property type="entry name" value="Six-hairpin glycosidases"/>
    <property type="match status" value="1"/>
</dbReference>
<protein>
    <recommendedName>
        <fullName evidence="3">cellulase</fullName>
        <ecNumber evidence="3">3.2.1.4</ecNumber>
    </recommendedName>
</protein>
<dbReference type="EMBL" id="CM000134">
    <property type="protein sequence ID" value="EEC84930.1"/>
    <property type="molecule type" value="Genomic_DNA"/>
</dbReference>
<feature type="domain" description="Glycoside hydrolase family 9" evidence="9">
    <location>
        <begin position="1"/>
        <end position="63"/>
    </location>
</feature>
<dbReference type="HOGENOM" id="CLU_2726704_0_0_1"/>
<evidence type="ECO:0000256" key="8">
    <source>
        <dbReference type="ARBA" id="ARBA00023326"/>
    </source>
</evidence>
<dbReference type="Pfam" id="PF00759">
    <property type="entry name" value="Glyco_hydro_9"/>
    <property type="match status" value="1"/>
</dbReference>
<dbReference type="Proteomes" id="UP000007015">
    <property type="component" value="Chromosome 9"/>
</dbReference>
<evidence type="ECO:0000256" key="3">
    <source>
        <dbReference type="ARBA" id="ARBA00012601"/>
    </source>
</evidence>
<dbReference type="EC" id="3.2.1.4" evidence="3"/>
<accession>B8BDT8</accession>
<dbReference type="AlphaFoldDB" id="B8BDT8"/>
<name>B8BDT8_ORYSI</name>
<evidence type="ECO:0000313" key="11">
    <source>
        <dbReference type="Proteomes" id="UP000007015"/>
    </source>
</evidence>
<evidence type="ECO:0000256" key="2">
    <source>
        <dbReference type="ARBA" id="ARBA00007072"/>
    </source>
</evidence>